<protein>
    <recommendedName>
        <fullName evidence="2">PD-(D/E)XK endonuclease-like domain-containing protein</fullName>
    </recommendedName>
</protein>
<evidence type="ECO:0000313" key="1">
    <source>
        <dbReference type="EMBL" id="KKK86488.1"/>
    </source>
</evidence>
<sequence length="235" mass="26977">MAKEKTLEKSSKVKLHTRYKNAAGKVVPGTTTIIGSNLGWNKYILMNWIKKMMREGKDPDKIRDAAADVGTLAHALIEEHITETAPHLDVVPVERDLFSPAHMKLATNAFEAFLDWAKVWKIDFVSEEVLSEEKLVSEWYQYGGTIDFVAPMMGELTMIDFKSANGLYLDHQIQLAAYKNLEEEVNNRALPTHLLQLGKDEPTFHHHPFPDLSKEWEVFKRLREIHAFHLELKRG</sequence>
<dbReference type="InterPro" id="IPR011604">
    <property type="entry name" value="PDDEXK-like_dom_sf"/>
</dbReference>
<reference evidence="1" key="1">
    <citation type="journal article" date="2015" name="Nature">
        <title>Complex archaea that bridge the gap between prokaryotes and eukaryotes.</title>
        <authorList>
            <person name="Spang A."/>
            <person name="Saw J.H."/>
            <person name="Jorgensen S.L."/>
            <person name="Zaremba-Niedzwiedzka K."/>
            <person name="Martijn J."/>
            <person name="Lind A.E."/>
            <person name="van Eijk R."/>
            <person name="Schleper C."/>
            <person name="Guy L."/>
            <person name="Ettema T.J."/>
        </authorList>
    </citation>
    <scope>NUCLEOTIDE SEQUENCE</scope>
</reference>
<gene>
    <name evidence="1" type="ORF">LCGC14_2762720</name>
</gene>
<accession>A0A0F8YYK7</accession>
<name>A0A0F8YYK7_9ZZZZ</name>
<dbReference type="AlphaFoldDB" id="A0A0F8YYK7"/>
<dbReference type="Gene3D" id="3.90.320.10">
    <property type="match status" value="1"/>
</dbReference>
<comment type="caution">
    <text evidence="1">The sequence shown here is derived from an EMBL/GenBank/DDBJ whole genome shotgun (WGS) entry which is preliminary data.</text>
</comment>
<organism evidence="1">
    <name type="scientific">marine sediment metagenome</name>
    <dbReference type="NCBI Taxonomy" id="412755"/>
    <lineage>
        <taxon>unclassified sequences</taxon>
        <taxon>metagenomes</taxon>
        <taxon>ecological metagenomes</taxon>
    </lineage>
</organism>
<evidence type="ECO:0008006" key="2">
    <source>
        <dbReference type="Google" id="ProtNLM"/>
    </source>
</evidence>
<dbReference type="EMBL" id="LAZR01050822">
    <property type="protein sequence ID" value="KKK86488.1"/>
    <property type="molecule type" value="Genomic_DNA"/>
</dbReference>
<proteinExistence type="predicted"/>